<feature type="transmembrane region" description="Helical" evidence="8">
    <location>
        <begin position="54"/>
        <end position="76"/>
    </location>
</feature>
<dbReference type="PANTHER" id="PTHR31806">
    <property type="entry name" value="PURINE-CYTOSINE PERMEASE FCY2-RELATED"/>
    <property type="match status" value="1"/>
</dbReference>
<reference evidence="10" key="1">
    <citation type="journal article" date="2014" name="Nat. Commun.">
        <title>Genomic adaptations of the halophilic Dead Sea filamentous fungus Eurotium rubrum.</title>
        <authorList>
            <person name="Kis-Papo T."/>
            <person name="Weig A.R."/>
            <person name="Riley R."/>
            <person name="Persoh D."/>
            <person name="Salamov A."/>
            <person name="Sun H."/>
            <person name="Lipzen A."/>
            <person name="Wasser S.P."/>
            <person name="Rambold G."/>
            <person name="Grigoriev I.V."/>
            <person name="Nevo E."/>
        </authorList>
    </citation>
    <scope>NUCLEOTIDE SEQUENCE [LARGE SCALE GENOMIC DNA]</scope>
    <source>
        <strain evidence="10">CBS 135680</strain>
    </source>
</reference>
<feature type="transmembrane region" description="Helical" evidence="8">
    <location>
        <begin position="125"/>
        <end position="145"/>
    </location>
</feature>
<keyword evidence="10" id="KW-1185">Reference proteome</keyword>
<dbReference type="Gene3D" id="1.10.4160.10">
    <property type="entry name" value="Hydantoin permease"/>
    <property type="match status" value="1"/>
</dbReference>
<evidence type="ECO:0000256" key="1">
    <source>
        <dbReference type="ARBA" id="ARBA00004141"/>
    </source>
</evidence>
<feature type="transmembrane region" description="Helical" evidence="8">
    <location>
        <begin position="88"/>
        <end position="113"/>
    </location>
</feature>
<evidence type="ECO:0000256" key="2">
    <source>
        <dbReference type="ARBA" id="ARBA00008974"/>
    </source>
</evidence>
<comment type="subcellular location">
    <subcellularLocation>
        <location evidence="1">Membrane</location>
        <topology evidence="1">Multi-pass membrane protein</topology>
    </subcellularLocation>
</comment>
<organism evidence="9 10">
    <name type="scientific">Aspergillus ruber (strain CBS 135680)</name>
    <dbReference type="NCBI Taxonomy" id="1388766"/>
    <lineage>
        <taxon>Eukaryota</taxon>
        <taxon>Fungi</taxon>
        <taxon>Dikarya</taxon>
        <taxon>Ascomycota</taxon>
        <taxon>Pezizomycotina</taxon>
        <taxon>Eurotiomycetes</taxon>
        <taxon>Eurotiomycetidae</taxon>
        <taxon>Eurotiales</taxon>
        <taxon>Aspergillaceae</taxon>
        <taxon>Aspergillus</taxon>
        <taxon>Aspergillus subgen. Aspergillus</taxon>
    </lineage>
</organism>
<dbReference type="GeneID" id="63702525"/>
<gene>
    <name evidence="9" type="ORF">EURHEDRAFT_542200</name>
</gene>
<accession>A0A017S7Z7</accession>
<dbReference type="PANTHER" id="PTHR31806:SF1">
    <property type="entry name" value="PURINE-CYTOSINE PERMEASE FCY2-RELATED"/>
    <property type="match status" value="1"/>
</dbReference>
<sequence>MELVSTHPEAPQKGTLAFNASEEKESSWMQLLSIETGGIQRVTDDERQVNTTKFWNACTFWLSANMAIATLNTGVLGGSMGLSFWDSFIVILIVNLFSDLLPAWTAAFGLTGLRMTTFSRYSFGYWGNLLVVVFSMIATTGWNAINSISGAVVLNAVSDGKCPTWAGVIIICMAVWLICLLGITWIHHLDSIIWIPMLVVWCVAAGTGAKHFTTADVKKFATYEDHAAAILSFMAVIFSFSISWVNCAADYNVRMPVDTPRWKIFGATYVGIFVPSVLVQSLGAALYTGTISGVGWQPAYHKAGVGGLLKMALEPAGGFGKFLMVLGALSAVPNNIPNNYSFALHAQNFGPWALRIPRIILVTLGFIAAVIVGCCAAVYFHDTLQTFLSVIGYWTVIHITVVAIEHVFFRHSLAGYDLDAWDNPGRLPFGWAAIGSFLGGFVGAALGMKVAWYVGPVAGIVGSGANLGHELTFGICAVMFTGLRWLERRCSGR</sequence>
<dbReference type="Proteomes" id="UP000019804">
    <property type="component" value="Unassembled WGS sequence"/>
</dbReference>
<dbReference type="AlphaFoldDB" id="A0A017S7Z7"/>
<dbReference type="PIRSF" id="PIRSF002744">
    <property type="entry name" value="Pur-cyt_permease"/>
    <property type="match status" value="1"/>
</dbReference>
<evidence type="ECO:0000313" key="9">
    <source>
        <dbReference type="EMBL" id="EYE93042.1"/>
    </source>
</evidence>
<keyword evidence="5 8" id="KW-1133">Transmembrane helix</keyword>
<dbReference type="EMBL" id="KK088433">
    <property type="protein sequence ID" value="EYE93042.1"/>
    <property type="molecule type" value="Genomic_DNA"/>
</dbReference>
<evidence type="ECO:0000256" key="7">
    <source>
        <dbReference type="PIRNR" id="PIRNR002744"/>
    </source>
</evidence>
<name>A0A017S7Z7_ASPRC</name>
<evidence type="ECO:0000256" key="3">
    <source>
        <dbReference type="ARBA" id="ARBA00022448"/>
    </source>
</evidence>
<dbReference type="Pfam" id="PF02133">
    <property type="entry name" value="Transp_cyt_pur"/>
    <property type="match status" value="1"/>
</dbReference>
<feature type="transmembrane region" description="Helical" evidence="8">
    <location>
        <begin position="165"/>
        <end position="185"/>
    </location>
</feature>
<feature type="transmembrane region" description="Helical" evidence="8">
    <location>
        <begin position="229"/>
        <end position="253"/>
    </location>
</feature>
<feature type="transmembrane region" description="Helical" evidence="8">
    <location>
        <begin position="386"/>
        <end position="408"/>
    </location>
</feature>
<dbReference type="InterPro" id="IPR001248">
    <property type="entry name" value="Pur-cyt_permease"/>
</dbReference>
<comment type="similarity">
    <text evidence="2 7">Belongs to the purine-cytosine permease (2.A.39) family.</text>
</comment>
<evidence type="ECO:0000256" key="4">
    <source>
        <dbReference type="ARBA" id="ARBA00022692"/>
    </source>
</evidence>
<feature type="transmembrane region" description="Helical" evidence="8">
    <location>
        <begin position="429"/>
        <end position="455"/>
    </location>
</feature>
<evidence type="ECO:0000256" key="8">
    <source>
        <dbReference type="SAM" id="Phobius"/>
    </source>
</evidence>
<proteinExistence type="inferred from homology"/>
<dbReference type="InterPro" id="IPR026030">
    <property type="entry name" value="Pur-cyt_permease_Fcy2/21/22"/>
</dbReference>
<evidence type="ECO:0000256" key="5">
    <source>
        <dbReference type="ARBA" id="ARBA00022989"/>
    </source>
</evidence>
<feature type="transmembrane region" description="Helical" evidence="8">
    <location>
        <begin position="192"/>
        <end position="209"/>
    </location>
</feature>
<evidence type="ECO:0000313" key="10">
    <source>
        <dbReference type="Proteomes" id="UP000019804"/>
    </source>
</evidence>
<keyword evidence="3 7" id="KW-0813">Transport</keyword>
<dbReference type="RefSeq" id="XP_040636730.1">
    <property type="nucleotide sequence ID" value="XM_040787401.1"/>
</dbReference>
<dbReference type="STRING" id="1388766.A0A017S7Z7"/>
<dbReference type="GO" id="GO:0022857">
    <property type="term" value="F:transmembrane transporter activity"/>
    <property type="evidence" value="ECO:0007669"/>
    <property type="project" value="InterPro"/>
</dbReference>
<evidence type="ECO:0008006" key="11">
    <source>
        <dbReference type="Google" id="ProtNLM"/>
    </source>
</evidence>
<keyword evidence="4 8" id="KW-0812">Transmembrane</keyword>
<feature type="transmembrane region" description="Helical" evidence="8">
    <location>
        <begin position="359"/>
        <end position="380"/>
    </location>
</feature>
<dbReference type="OrthoDB" id="5428495at2759"/>
<dbReference type="GO" id="GO:0005886">
    <property type="term" value="C:plasma membrane"/>
    <property type="evidence" value="ECO:0007669"/>
    <property type="project" value="TreeGrafter"/>
</dbReference>
<protein>
    <recommendedName>
        <fullName evidence="11">Permease for cytosine/purines, uracil, thiamine, allantoin-domain-containing protein</fullName>
    </recommendedName>
</protein>
<dbReference type="HOGENOM" id="CLU_026016_2_0_1"/>
<evidence type="ECO:0000256" key="6">
    <source>
        <dbReference type="ARBA" id="ARBA00023136"/>
    </source>
</evidence>
<keyword evidence="6 7" id="KW-0472">Membrane</keyword>